<dbReference type="InterPro" id="IPR051201">
    <property type="entry name" value="Chloro_Bact_Ser_Proteases"/>
</dbReference>
<dbReference type="Gene3D" id="2.40.10.120">
    <property type="match status" value="1"/>
</dbReference>
<evidence type="ECO:0000256" key="5">
    <source>
        <dbReference type="SAM" id="SignalP"/>
    </source>
</evidence>
<protein>
    <submittedName>
        <fullName evidence="7">Periplasmic serine endoprotease DegP</fullName>
        <ecNumber evidence="7">3.4.21.107</ecNumber>
    </submittedName>
</protein>
<keyword evidence="2 7" id="KW-0645">Protease</keyword>
<keyword evidence="4" id="KW-0720">Serine protease</keyword>
<reference evidence="7 8" key="1">
    <citation type="journal article" date="2016" name="Front. Microbiol.">
        <title>Fuerstia marisgermanicae gen. nov., sp. nov., an Unusual Member of the Phylum Planctomycetes from the German Wadden Sea.</title>
        <authorList>
            <person name="Kohn T."/>
            <person name="Heuer A."/>
            <person name="Jogler M."/>
            <person name="Vollmers J."/>
            <person name="Boedeker C."/>
            <person name="Bunk B."/>
            <person name="Rast P."/>
            <person name="Borchert D."/>
            <person name="Glockner I."/>
            <person name="Freese H.M."/>
            <person name="Klenk H.P."/>
            <person name="Overmann J."/>
            <person name="Kaster A.K."/>
            <person name="Rohde M."/>
            <person name="Wiegand S."/>
            <person name="Jogler C."/>
        </authorList>
    </citation>
    <scope>NUCLEOTIDE SEQUENCE [LARGE SCALE GENOMIC DNA]</scope>
    <source>
        <strain evidence="7 8">NH11</strain>
    </source>
</reference>
<keyword evidence="5" id="KW-0732">Signal</keyword>
<dbReference type="PANTHER" id="PTHR43343">
    <property type="entry name" value="PEPTIDASE S12"/>
    <property type="match status" value="1"/>
</dbReference>
<feature type="domain" description="PDZ" evidence="6">
    <location>
        <begin position="293"/>
        <end position="393"/>
    </location>
</feature>
<proteinExistence type="inferred from homology"/>
<evidence type="ECO:0000256" key="2">
    <source>
        <dbReference type="ARBA" id="ARBA00022670"/>
    </source>
</evidence>
<dbReference type="Gene3D" id="2.30.42.10">
    <property type="match status" value="1"/>
</dbReference>
<dbReference type="GO" id="GO:0006508">
    <property type="term" value="P:proteolysis"/>
    <property type="evidence" value="ECO:0007669"/>
    <property type="project" value="UniProtKB-KW"/>
</dbReference>
<feature type="signal peptide" evidence="5">
    <location>
        <begin position="1"/>
        <end position="18"/>
    </location>
</feature>
<keyword evidence="8" id="KW-1185">Reference proteome</keyword>
<keyword evidence="3 7" id="KW-0378">Hydrolase</keyword>
<evidence type="ECO:0000256" key="4">
    <source>
        <dbReference type="ARBA" id="ARBA00022825"/>
    </source>
</evidence>
<dbReference type="PANTHER" id="PTHR43343:SF3">
    <property type="entry name" value="PROTEASE DO-LIKE 8, CHLOROPLASTIC"/>
    <property type="match status" value="1"/>
</dbReference>
<dbReference type="SUPFAM" id="SSF50494">
    <property type="entry name" value="Trypsin-like serine proteases"/>
    <property type="match status" value="1"/>
</dbReference>
<dbReference type="GO" id="GO:0004252">
    <property type="term" value="F:serine-type endopeptidase activity"/>
    <property type="evidence" value="ECO:0007669"/>
    <property type="project" value="InterPro"/>
</dbReference>
<dbReference type="STRING" id="1891926.Fuma_00370"/>
<evidence type="ECO:0000313" key="7">
    <source>
        <dbReference type="EMBL" id="APZ90786.1"/>
    </source>
</evidence>
<gene>
    <name evidence="7" type="primary">degP_1</name>
    <name evidence="7" type="ORF">Fuma_00370</name>
</gene>
<dbReference type="KEGG" id="fmr:Fuma_00370"/>
<sequence precursor="true">MKQIAICFFSAAAGMVFGSWLLTPTSSLPAASGQQAADDTGLQIPPVNIPTPACNRPQSPAYQTAEPRAYDADGLTPDEAAAAFVYESNNRSVANIATRIGGERFLFRENPTEDAGSGFVIDKAGHILTNFHVVEGAQRILVTLFDGETYEAETVGGDAVNDIAVIRVDAPAELLVPVTIADSSVLKVGMKVFAIGNPFGLERTMTTGIISSLNRTLPVTRARSIKSVIQIDAAINPGNSGGPLLDAHGRLIGMNTAIASRTGQNSGIGFAIPSNLISRVIPELIEHGRVIRPDIGISQVLKTEAGLRILRMDPDGPAARAGLKGPQLRRRKSGFVVFEVEDRSVADLIVGVNGKKTLKVDEFLSEVESHHPGDTITVNVIRDGKPFSVKVTLGR</sequence>
<dbReference type="PRINTS" id="PR00834">
    <property type="entry name" value="PROTEASES2C"/>
</dbReference>
<dbReference type="FunFam" id="2.40.10.10:FF:000001">
    <property type="entry name" value="Periplasmic serine protease DegS"/>
    <property type="match status" value="1"/>
</dbReference>
<dbReference type="EMBL" id="CP017641">
    <property type="protein sequence ID" value="APZ90786.1"/>
    <property type="molecule type" value="Genomic_DNA"/>
</dbReference>
<evidence type="ECO:0000256" key="3">
    <source>
        <dbReference type="ARBA" id="ARBA00022801"/>
    </source>
</evidence>
<comment type="similarity">
    <text evidence="1">Belongs to the peptidase S1C family.</text>
</comment>
<dbReference type="InterPro" id="IPR036034">
    <property type="entry name" value="PDZ_sf"/>
</dbReference>
<dbReference type="Pfam" id="PF13365">
    <property type="entry name" value="Trypsin_2"/>
    <property type="match status" value="1"/>
</dbReference>
<evidence type="ECO:0000313" key="8">
    <source>
        <dbReference type="Proteomes" id="UP000187735"/>
    </source>
</evidence>
<accession>A0A1P8W9P6</accession>
<dbReference type="RefSeq" id="WP_077022633.1">
    <property type="nucleotide sequence ID" value="NZ_CP017641.1"/>
</dbReference>
<name>A0A1P8W9P6_9PLAN</name>
<dbReference type="Proteomes" id="UP000187735">
    <property type="component" value="Chromosome"/>
</dbReference>
<dbReference type="Pfam" id="PF13180">
    <property type="entry name" value="PDZ_2"/>
    <property type="match status" value="1"/>
</dbReference>
<feature type="chain" id="PRO_5012501441" evidence="5">
    <location>
        <begin position="19"/>
        <end position="395"/>
    </location>
</feature>
<evidence type="ECO:0000259" key="6">
    <source>
        <dbReference type="Pfam" id="PF13180"/>
    </source>
</evidence>
<dbReference type="InterPro" id="IPR001940">
    <property type="entry name" value="Peptidase_S1C"/>
</dbReference>
<dbReference type="EC" id="3.4.21.107" evidence="7"/>
<dbReference type="InterPro" id="IPR001478">
    <property type="entry name" value="PDZ"/>
</dbReference>
<organism evidence="7 8">
    <name type="scientific">Fuerstiella marisgermanici</name>
    <dbReference type="NCBI Taxonomy" id="1891926"/>
    <lineage>
        <taxon>Bacteria</taxon>
        <taxon>Pseudomonadati</taxon>
        <taxon>Planctomycetota</taxon>
        <taxon>Planctomycetia</taxon>
        <taxon>Planctomycetales</taxon>
        <taxon>Planctomycetaceae</taxon>
        <taxon>Fuerstiella</taxon>
    </lineage>
</organism>
<dbReference type="SUPFAM" id="SSF50156">
    <property type="entry name" value="PDZ domain-like"/>
    <property type="match status" value="1"/>
</dbReference>
<dbReference type="InterPro" id="IPR009003">
    <property type="entry name" value="Peptidase_S1_PA"/>
</dbReference>
<dbReference type="AlphaFoldDB" id="A0A1P8W9P6"/>
<evidence type="ECO:0000256" key="1">
    <source>
        <dbReference type="ARBA" id="ARBA00010541"/>
    </source>
</evidence>